<dbReference type="Proteomes" id="UP000887159">
    <property type="component" value="Unassembled WGS sequence"/>
</dbReference>
<sequence length="100" mass="11195">MAPWPCAPVIPQLVDCKNFRDNRWDSLGRDVNGSILHDLEFGAGQMRLVRFGVLGGLEEELRHPDVLPAFRIECGRHLPALILLHLKASVVPDDDDESVQ</sequence>
<gene>
    <name evidence="1" type="ORF">TNCV_4724481</name>
</gene>
<proteinExistence type="predicted"/>
<evidence type="ECO:0000313" key="2">
    <source>
        <dbReference type="Proteomes" id="UP000887159"/>
    </source>
</evidence>
<evidence type="ECO:0000313" key="1">
    <source>
        <dbReference type="EMBL" id="GFY29320.1"/>
    </source>
</evidence>
<protein>
    <submittedName>
        <fullName evidence="1">Uncharacterized protein</fullName>
    </submittedName>
</protein>
<keyword evidence="2" id="KW-1185">Reference proteome</keyword>
<name>A0A8X6W734_TRICX</name>
<accession>A0A8X6W734</accession>
<organism evidence="1 2">
    <name type="scientific">Trichonephila clavipes</name>
    <name type="common">Golden silk orbweaver</name>
    <name type="synonym">Nephila clavipes</name>
    <dbReference type="NCBI Taxonomy" id="2585209"/>
    <lineage>
        <taxon>Eukaryota</taxon>
        <taxon>Metazoa</taxon>
        <taxon>Ecdysozoa</taxon>
        <taxon>Arthropoda</taxon>
        <taxon>Chelicerata</taxon>
        <taxon>Arachnida</taxon>
        <taxon>Araneae</taxon>
        <taxon>Araneomorphae</taxon>
        <taxon>Entelegynae</taxon>
        <taxon>Araneoidea</taxon>
        <taxon>Nephilidae</taxon>
        <taxon>Trichonephila</taxon>
    </lineage>
</organism>
<dbReference type="AlphaFoldDB" id="A0A8X6W734"/>
<reference evidence="1" key="1">
    <citation type="submission" date="2020-08" db="EMBL/GenBank/DDBJ databases">
        <title>Multicomponent nature underlies the extraordinary mechanical properties of spider dragline silk.</title>
        <authorList>
            <person name="Kono N."/>
            <person name="Nakamura H."/>
            <person name="Mori M."/>
            <person name="Yoshida Y."/>
            <person name="Ohtoshi R."/>
            <person name="Malay A.D."/>
            <person name="Moran D.A.P."/>
            <person name="Tomita M."/>
            <person name="Numata K."/>
            <person name="Arakawa K."/>
        </authorList>
    </citation>
    <scope>NUCLEOTIDE SEQUENCE</scope>
</reference>
<comment type="caution">
    <text evidence="1">The sequence shown here is derived from an EMBL/GenBank/DDBJ whole genome shotgun (WGS) entry which is preliminary data.</text>
</comment>
<dbReference type="EMBL" id="BMAU01021387">
    <property type="protein sequence ID" value="GFY29320.1"/>
    <property type="molecule type" value="Genomic_DNA"/>
</dbReference>